<accession>A0A814YT90</accession>
<protein>
    <submittedName>
        <fullName evidence="2">Uncharacterized protein</fullName>
    </submittedName>
</protein>
<feature type="compositionally biased region" description="Basic and acidic residues" evidence="1">
    <location>
        <begin position="208"/>
        <end position="233"/>
    </location>
</feature>
<reference evidence="2" key="1">
    <citation type="submission" date="2021-02" db="EMBL/GenBank/DDBJ databases">
        <authorList>
            <person name="Nowell W R."/>
        </authorList>
    </citation>
    <scope>NUCLEOTIDE SEQUENCE</scope>
</reference>
<evidence type="ECO:0000313" key="4">
    <source>
        <dbReference type="Proteomes" id="UP000663829"/>
    </source>
</evidence>
<evidence type="ECO:0000313" key="2">
    <source>
        <dbReference type="EMBL" id="CAF1233245.1"/>
    </source>
</evidence>
<feature type="region of interest" description="Disordered" evidence="1">
    <location>
        <begin position="131"/>
        <end position="166"/>
    </location>
</feature>
<feature type="compositionally biased region" description="Basic and acidic residues" evidence="1">
    <location>
        <begin position="142"/>
        <end position="151"/>
    </location>
</feature>
<feature type="compositionally biased region" description="Polar residues" evidence="1">
    <location>
        <begin position="532"/>
        <end position="551"/>
    </location>
</feature>
<dbReference type="EMBL" id="CAJNOQ010009756">
    <property type="protein sequence ID" value="CAF1233245.1"/>
    <property type="molecule type" value="Genomic_DNA"/>
</dbReference>
<feature type="region of interest" description="Disordered" evidence="1">
    <location>
        <begin position="621"/>
        <end position="652"/>
    </location>
</feature>
<dbReference type="Proteomes" id="UP000681722">
    <property type="component" value="Unassembled WGS sequence"/>
</dbReference>
<dbReference type="AlphaFoldDB" id="A0A814YT90"/>
<sequence length="797" mass="90218">MRRLGDIPHINLQLPITQGDGYEIYDSFRSFSNIRTARSSTSLRKSLLETSQQRNVLPPNNRSRSRLRKIYVGDHQSRVNGQLASVNLLKLKSSYLSTTTENTHKSSQVDTISNSLINSSYSKRSLKKIVQNSQQQSAQKKQFVDTRKDSPVSKATRSSSGDRLLEHSESVFGEIEEIKKPLTNPATWASHPQHVDILQKKMLHSRAKNRENKHNNSRESHKNGDREIMSESKESLSNDVLYHRIEQLTRLYFPTIQILRHTQSPETNLNRVKLHRQMSFNVYFYAMDICVKQMNMMSTKNLRMINEKLNPRLPPIQTINDALPITDHSKNRIRGTLINEKMPFSTDIDAVGATHSFYESSPPEILLLDTYPPRSKFKNSSHRFYGQNVTSACSRRSSILFQRVERCDELKPQRENTFDTVCESVSESVLEVNRVPSSSRRRPSPYTVLPPITDEPLSFRSHHSNLLSQSFNENEIESSRLRKSPLDRLKPEIRDRVLNPEILAHLEAENRSRRNSSCPVLAISVDGLISSQEKSNDETSIVPSSAANEKNLNPLAKVRRTASQHASTTTTRTGKFMLDIFQPQSKTKTTITDPLVVQKTVCQKAKNVTNCATQECQQSKVIQKKSSEHVDSEPQATKTGNSFPVSSTPPPSVVKSEMTNILVAAPIDAQSTEQNITQIDSPIDVMPIKAIHANDVDCPSMKEMDLKQTDRIHQRAFRLDRIYPQRIGPVPKPLTLQGEKSTDTDCSCNNHATSTVFNGQRRTSLTSAVLNSQPHITDLFENFETNSALNNPSNPFK</sequence>
<name>A0A814YT90_9BILA</name>
<organism evidence="2 4">
    <name type="scientific">Didymodactylos carnosus</name>
    <dbReference type="NCBI Taxonomy" id="1234261"/>
    <lineage>
        <taxon>Eukaryota</taxon>
        <taxon>Metazoa</taxon>
        <taxon>Spiralia</taxon>
        <taxon>Gnathifera</taxon>
        <taxon>Rotifera</taxon>
        <taxon>Eurotatoria</taxon>
        <taxon>Bdelloidea</taxon>
        <taxon>Philodinida</taxon>
        <taxon>Philodinidae</taxon>
        <taxon>Didymodactylos</taxon>
    </lineage>
</organism>
<feature type="region of interest" description="Disordered" evidence="1">
    <location>
        <begin position="532"/>
        <end position="570"/>
    </location>
</feature>
<keyword evidence="4" id="KW-1185">Reference proteome</keyword>
<proteinExistence type="predicted"/>
<evidence type="ECO:0000313" key="3">
    <source>
        <dbReference type="EMBL" id="CAF3995841.1"/>
    </source>
</evidence>
<feature type="region of interest" description="Disordered" evidence="1">
    <location>
        <begin position="206"/>
        <end position="233"/>
    </location>
</feature>
<comment type="caution">
    <text evidence="2">The sequence shown here is derived from an EMBL/GenBank/DDBJ whole genome shotgun (WGS) entry which is preliminary data.</text>
</comment>
<dbReference type="EMBL" id="CAJOBC010009762">
    <property type="protein sequence ID" value="CAF3995841.1"/>
    <property type="molecule type" value="Genomic_DNA"/>
</dbReference>
<dbReference type="OrthoDB" id="10020791at2759"/>
<gene>
    <name evidence="2" type="ORF">GPM918_LOCUS25280</name>
    <name evidence="3" type="ORF">SRO942_LOCUS25287</name>
</gene>
<feature type="compositionally biased region" description="Low complexity" evidence="1">
    <location>
        <begin position="131"/>
        <end position="141"/>
    </location>
</feature>
<dbReference type="Proteomes" id="UP000663829">
    <property type="component" value="Unassembled WGS sequence"/>
</dbReference>
<feature type="non-terminal residue" evidence="2">
    <location>
        <position position="797"/>
    </location>
</feature>
<evidence type="ECO:0000256" key="1">
    <source>
        <dbReference type="SAM" id="MobiDB-lite"/>
    </source>
</evidence>